<feature type="domain" description="Formyl transferase N-terminal" evidence="6">
    <location>
        <begin position="1"/>
        <end position="179"/>
    </location>
</feature>
<gene>
    <name evidence="5" type="primary">fmt</name>
    <name evidence="8" type="ORF">IAD23_00465</name>
</gene>
<protein>
    <recommendedName>
        <fullName evidence="2 5">Methionyl-tRNA formyltransferase</fullName>
        <ecNumber evidence="2 5">2.1.2.9</ecNumber>
    </recommendedName>
</protein>
<proteinExistence type="inferred from homology"/>
<dbReference type="GO" id="GO:0005829">
    <property type="term" value="C:cytosol"/>
    <property type="evidence" value="ECO:0007669"/>
    <property type="project" value="TreeGrafter"/>
</dbReference>
<reference evidence="8" key="1">
    <citation type="submission" date="2020-10" db="EMBL/GenBank/DDBJ databases">
        <authorList>
            <person name="Gilroy R."/>
        </authorList>
    </citation>
    <scope>NUCLEOTIDE SEQUENCE</scope>
    <source>
        <strain evidence="8">CHK176-6737</strain>
    </source>
</reference>
<dbReference type="Gene3D" id="3.40.50.12230">
    <property type="match status" value="1"/>
</dbReference>
<dbReference type="InterPro" id="IPR002376">
    <property type="entry name" value="Formyl_transf_N"/>
</dbReference>
<feature type="binding site" evidence="5">
    <location>
        <begin position="109"/>
        <end position="112"/>
    </location>
    <ligand>
        <name>(6S)-5,6,7,8-tetrahydrofolate</name>
        <dbReference type="ChEBI" id="CHEBI:57453"/>
    </ligand>
</feature>
<name>A0A9D1MTD4_9FIRM</name>
<dbReference type="InterPro" id="IPR011034">
    <property type="entry name" value="Formyl_transferase-like_C_sf"/>
</dbReference>
<evidence type="ECO:0000313" key="9">
    <source>
        <dbReference type="Proteomes" id="UP000824125"/>
    </source>
</evidence>
<evidence type="ECO:0000259" key="7">
    <source>
        <dbReference type="Pfam" id="PF02911"/>
    </source>
</evidence>
<dbReference type="SUPFAM" id="SSF50486">
    <property type="entry name" value="FMT C-terminal domain-like"/>
    <property type="match status" value="1"/>
</dbReference>
<dbReference type="InterPro" id="IPR005794">
    <property type="entry name" value="Fmt"/>
</dbReference>
<dbReference type="PANTHER" id="PTHR11138">
    <property type="entry name" value="METHIONYL-TRNA FORMYLTRANSFERASE"/>
    <property type="match status" value="1"/>
</dbReference>
<keyword evidence="4 5" id="KW-0648">Protein biosynthesis</keyword>
<comment type="function">
    <text evidence="5">Attaches a formyl group to the free amino group of methionyl-tRNA(fMet). The formyl group appears to play a dual role in the initiator identity of N-formylmethionyl-tRNA by promoting its recognition by IF2 and preventing the misappropriation of this tRNA by the elongation apparatus.</text>
</comment>
<accession>A0A9D1MTD4</accession>
<dbReference type="InterPro" id="IPR001555">
    <property type="entry name" value="GART_AS"/>
</dbReference>
<dbReference type="EC" id="2.1.2.9" evidence="2 5"/>
<dbReference type="InterPro" id="IPR041711">
    <property type="entry name" value="Met-tRNA-FMT_N"/>
</dbReference>
<dbReference type="Pfam" id="PF02911">
    <property type="entry name" value="Formyl_trans_C"/>
    <property type="match status" value="1"/>
</dbReference>
<dbReference type="EMBL" id="DVNM01000002">
    <property type="protein sequence ID" value="HIU68413.1"/>
    <property type="molecule type" value="Genomic_DNA"/>
</dbReference>
<dbReference type="CDD" id="cd08646">
    <property type="entry name" value="FMT_core_Met-tRNA-FMT_N"/>
    <property type="match status" value="1"/>
</dbReference>
<evidence type="ECO:0000256" key="5">
    <source>
        <dbReference type="HAMAP-Rule" id="MF_00182"/>
    </source>
</evidence>
<dbReference type="PANTHER" id="PTHR11138:SF5">
    <property type="entry name" value="METHIONYL-TRNA FORMYLTRANSFERASE, MITOCHONDRIAL"/>
    <property type="match status" value="1"/>
</dbReference>
<evidence type="ECO:0000256" key="2">
    <source>
        <dbReference type="ARBA" id="ARBA00012261"/>
    </source>
</evidence>
<comment type="caution">
    <text evidence="8">The sequence shown here is derived from an EMBL/GenBank/DDBJ whole genome shotgun (WGS) entry which is preliminary data.</text>
</comment>
<comment type="catalytic activity">
    <reaction evidence="5">
        <text>L-methionyl-tRNA(fMet) + (6R)-10-formyltetrahydrofolate = N-formyl-L-methionyl-tRNA(fMet) + (6S)-5,6,7,8-tetrahydrofolate + H(+)</text>
        <dbReference type="Rhea" id="RHEA:24380"/>
        <dbReference type="Rhea" id="RHEA-COMP:9952"/>
        <dbReference type="Rhea" id="RHEA-COMP:9953"/>
        <dbReference type="ChEBI" id="CHEBI:15378"/>
        <dbReference type="ChEBI" id="CHEBI:57453"/>
        <dbReference type="ChEBI" id="CHEBI:78530"/>
        <dbReference type="ChEBI" id="CHEBI:78844"/>
        <dbReference type="ChEBI" id="CHEBI:195366"/>
        <dbReference type="EC" id="2.1.2.9"/>
    </reaction>
</comment>
<dbReference type="FunFam" id="3.40.50.12230:FF:000001">
    <property type="entry name" value="Methionyl-tRNA formyltransferase"/>
    <property type="match status" value="1"/>
</dbReference>
<dbReference type="InterPro" id="IPR005793">
    <property type="entry name" value="Formyl_trans_C"/>
</dbReference>
<dbReference type="PROSITE" id="PS00373">
    <property type="entry name" value="GART"/>
    <property type="match status" value="1"/>
</dbReference>
<keyword evidence="3 5" id="KW-0808">Transferase</keyword>
<organism evidence="8 9">
    <name type="scientific">Candidatus Scybalenecus merdavium</name>
    <dbReference type="NCBI Taxonomy" id="2840939"/>
    <lineage>
        <taxon>Bacteria</taxon>
        <taxon>Bacillati</taxon>
        <taxon>Bacillota</taxon>
        <taxon>Clostridia</taxon>
        <taxon>Eubacteriales</taxon>
        <taxon>Oscillospiraceae</taxon>
        <taxon>Oscillospiraceae incertae sedis</taxon>
        <taxon>Candidatus Scybalenecus</taxon>
    </lineage>
</organism>
<evidence type="ECO:0000256" key="1">
    <source>
        <dbReference type="ARBA" id="ARBA00010699"/>
    </source>
</evidence>
<evidence type="ECO:0000259" key="6">
    <source>
        <dbReference type="Pfam" id="PF00551"/>
    </source>
</evidence>
<evidence type="ECO:0000256" key="4">
    <source>
        <dbReference type="ARBA" id="ARBA00022917"/>
    </source>
</evidence>
<dbReference type="GO" id="GO:0004479">
    <property type="term" value="F:methionyl-tRNA formyltransferase activity"/>
    <property type="evidence" value="ECO:0007669"/>
    <property type="project" value="UniProtKB-UniRule"/>
</dbReference>
<dbReference type="CDD" id="cd08704">
    <property type="entry name" value="Met_tRNA_FMT_C"/>
    <property type="match status" value="1"/>
</dbReference>
<evidence type="ECO:0000256" key="3">
    <source>
        <dbReference type="ARBA" id="ARBA00022679"/>
    </source>
</evidence>
<dbReference type="NCBIfam" id="TIGR00460">
    <property type="entry name" value="fmt"/>
    <property type="match status" value="1"/>
</dbReference>
<dbReference type="AlphaFoldDB" id="A0A9D1MTD4"/>
<sequence length="309" mass="33583">MKCIFMGTPDFAAVCLEKLASSRHEVLAVFSQPDKPVGRKQQILPTVVKACALQHGIPVYQPPTLKDGSALAQINQLQPDIIIVVAYGKILPTEILHAAKYGCVNEHASLLPKYRGAAPIQWAVLNGDRLTGVCIMQMDAGLDTGDILYTVKTDIGPNETSAELFDRLAVLGADALLKTLDLIESGEAVPQKQPQGDGFYASRITKDMAPIDWSRSAAQIHNQIRGLQTWPCAQTTQNGRVLKLHTSRLTPFSGGAPGQVTEQNKHLYVTCGDGKWLEILELQPAGKKKMDAKSFLSGYPVQTDTYFGS</sequence>
<dbReference type="InterPro" id="IPR036477">
    <property type="entry name" value="Formyl_transf_N_sf"/>
</dbReference>
<reference evidence="8" key="2">
    <citation type="journal article" date="2021" name="PeerJ">
        <title>Extensive microbial diversity within the chicken gut microbiome revealed by metagenomics and culture.</title>
        <authorList>
            <person name="Gilroy R."/>
            <person name="Ravi A."/>
            <person name="Getino M."/>
            <person name="Pursley I."/>
            <person name="Horton D.L."/>
            <person name="Alikhan N.F."/>
            <person name="Baker D."/>
            <person name="Gharbi K."/>
            <person name="Hall N."/>
            <person name="Watson M."/>
            <person name="Adriaenssens E.M."/>
            <person name="Foster-Nyarko E."/>
            <person name="Jarju S."/>
            <person name="Secka A."/>
            <person name="Antonio M."/>
            <person name="Oren A."/>
            <person name="Chaudhuri R.R."/>
            <person name="La Ragione R."/>
            <person name="Hildebrand F."/>
            <person name="Pallen M.J."/>
        </authorList>
    </citation>
    <scope>NUCLEOTIDE SEQUENCE</scope>
    <source>
        <strain evidence="8">CHK176-6737</strain>
    </source>
</reference>
<dbReference type="Pfam" id="PF00551">
    <property type="entry name" value="Formyl_trans_N"/>
    <property type="match status" value="1"/>
</dbReference>
<feature type="domain" description="Formyl transferase C-terminal" evidence="7">
    <location>
        <begin position="203"/>
        <end position="299"/>
    </location>
</feature>
<evidence type="ECO:0000313" key="8">
    <source>
        <dbReference type="EMBL" id="HIU68413.1"/>
    </source>
</evidence>
<dbReference type="InterPro" id="IPR044135">
    <property type="entry name" value="Met-tRNA-FMT_C"/>
</dbReference>
<dbReference type="SUPFAM" id="SSF53328">
    <property type="entry name" value="Formyltransferase"/>
    <property type="match status" value="1"/>
</dbReference>
<dbReference type="HAMAP" id="MF_00182">
    <property type="entry name" value="Formyl_trans"/>
    <property type="match status" value="1"/>
</dbReference>
<dbReference type="Proteomes" id="UP000824125">
    <property type="component" value="Unassembled WGS sequence"/>
</dbReference>
<comment type="similarity">
    <text evidence="1 5">Belongs to the Fmt family.</text>
</comment>